<name>A0ABU1JR42_9PROT</name>
<keyword evidence="4" id="KW-1185">Reference proteome</keyword>
<feature type="region of interest" description="Disordered" evidence="1">
    <location>
        <begin position="34"/>
        <end position="77"/>
    </location>
</feature>
<feature type="chain" id="PRO_5047297148" evidence="2">
    <location>
        <begin position="33"/>
        <end position="77"/>
    </location>
</feature>
<dbReference type="Proteomes" id="UP001262410">
    <property type="component" value="Unassembled WGS sequence"/>
</dbReference>
<evidence type="ECO:0000256" key="1">
    <source>
        <dbReference type="SAM" id="MobiDB-lite"/>
    </source>
</evidence>
<accession>A0ABU1JR42</accession>
<dbReference type="RefSeq" id="WP_309796042.1">
    <property type="nucleotide sequence ID" value="NZ_JAVDPW010000006.1"/>
</dbReference>
<evidence type="ECO:0000313" key="3">
    <source>
        <dbReference type="EMBL" id="MDR6291088.1"/>
    </source>
</evidence>
<reference evidence="3 4" key="1">
    <citation type="submission" date="2023-07" db="EMBL/GenBank/DDBJ databases">
        <title>Sorghum-associated microbial communities from plants grown in Nebraska, USA.</title>
        <authorList>
            <person name="Schachtman D."/>
        </authorList>
    </citation>
    <scope>NUCLEOTIDE SEQUENCE [LARGE SCALE GENOMIC DNA]</scope>
    <source>
        <strain evidence="3 4">584</strain>
    </source>
</reference>
<protein>
    <submittedName>
        <fullName evidence="3">Uncharacterized protein</fullName>
    </submittedName>
</protein>
<evidence type="ECO:0000313" key="4">
    <source>
        <dbReference type="Proteomes" id="UP001262410"/>
    </source>
</evidence>
<feature type="signal peptide" evidence="2">
    <location>
        <begin position="1"/>
        <end position="32"/>
    </location>
</feature>
<organism evidence="3 4">
    <name type="scientific">Inquilinus ginsengisoli</name>
    <dbReference type="NCBI Taxonomy" id="363840"/>
    <lineage>
        <taxon>Bacteria</taxon>
        <taxon>Pseudomonadati</taxon>
        <taxon>Pseudomonadota</taxon>
        <taxon>Alphaproteobacteria</taxon>
        <taxon>Rhodospirillales</taxon>
        <taxon>Rhodospirillaceae</taxon>
        <taxon>Inquilinus</taxon>
    </lineage>
</organism>
<dbReference type="EMBL" id="JAVDPW010000006">
    <property type="protein sequence ID" value="MDR6291088.1"/>
    <property type="molecule type" value="Genomic_DNA"/>
</dbReference>
<feature type="compositionally biased region" description="Pro residues" evidence="1">
    <location>
        <begin position="59"/>
        <end position="77"/>
    </location>
</feature>
<proteinExistence type="predicted"/>
<evidence type="ECO:0000256" key="2">
    <source>
        <dbReference type="SAM" id="SignalP"/>
    </source>
</evidence>
<comment type="caution">
    <text evidence="3">The sequence shown here is derived from an EMBL/GenBank/DDBJ whole genome shotgun (WGS) entry which is preliminary data.</text>
</comment>
<keyword evidence="2" id="KW-0732">Signal</keyword>
<gene>
    <name evidence="3" type="ORF">E9232_003614</name>
</gene>
<sequence length="77" mass="7473">MKSTVVIIGVATASVIGLTASAITGLTGPAFAAPGASANASDRIDAPRPGLPFFGSGPSEPPRLPLPDAPHPTPDAG</sequence>